<reference evidence="1" key="1">
    <citation type="submission" date="2019-06" db="EMBL/GenBank/DDBJ databases">
        <authorList>
            <person name="Zheng W."/>
        </authorList>
    </citation>
    <scope>NUCLEOTIDE SEQUENCE</scope>
    <source>
        <strain evidence="1">QDHG01</strain>
    </source>
</reference>
<accession>A0A8J8NAN4</accession>
<proteinExistence type="predicted"/>
<protein>
    <submittedName>
        <fullName evidence="1">Uncharacterized protein</fullName>
    </submittedName>
</protein>
<dbReference type="Proteomes" id="UP000785679">
    <property type="component" value="Unassembled WGS sequence"/>
</dbReference>
<dbReference type="EMBL" id="RRYP01030227">
    <property type="protein sequence ID" value="TNV71231.1"/>
    <property type="molecule type" value="Genomic_DNA"/>
</dbReference>
<keyword evidence="2" id="KW-1185">Reference proteome</keyword>
<organism evidence="1 2">
    <name type="scientific">Halteria grandinella</name>
    <dbReference type="NCBI Taxonomy" id="5974"/>
    <lineage>
        <taxon>Eukaryota</taxon>
        <taxon>Sar</taxon>
        <taxon>Alveolata</taxon>
        <taxon>Ciliophora</taxon>
        <taxon>Intramacronucleata</taxon>
        <taxon>Spirotrichea</taxon>
        <taxon>Stichotrichia</taxon>
        <taxon>Sporadotrichida</taxon>
        <taxon>Halteriidae</taxon>
        <taxon>Halteria</taxon>
    </lineage>
</organism>
<comment type="caution">
    <text evidence="1">The sequence shown here is derived from an EMBL/GenBank/DDBJ whole genome shotgun (WGS) entry which is preliminary data.</text>
</comment>
<evidence type="ECO:0000313" key="1">
    <source>
        <dbReference type="EMBL" id="TNV71231.1"/>
    </source>
</evidence>
<gene>
    <name evidence="1" type="ORF">FGO68_gene11831</name>
</gene>
<dbReference type="AlphaFoldDB" id="A0A8J8NAN4"/>
<evidence type="ECO:0000313" key="2">
    <source>
        <dbReference type="Proteomes" id="UP000785679"/>
    </source>
</evidence>
<sequence>MRSMRRTTWLAPWIYSKSLRPWELGDRKLRIMVHSRKLPRPQTESQTQDLAVLCHKKHQRVSFQTGVQRRNYIPSIQTRVIQCSSQRQIPSLWEGLQSVNWSNAILYILRIASELPGISLLLRKSIC</sequence>
<name>A0A8J8NAN4_HALGN</name>